<dbReference type="SUPFAM" id="SSF56672">
    <property type="entry name" value="DNA/RNA polymerases"/>
    <property type="match status" value="1"/>
</dbReference>
<reference evidence="7 8" key="1">
    <citation type="submission" date="2021-10" db="EMBL/GenBank/DDBJ databases">
        <title>Anaerobic single-cell dispensing facilitates the cultivation of human gut bacteria.</title>
        <authorList>
            <person name="Afrizal A."/>
        </authorList>
    </citation>
    <scope>NUCLEOTIDE SEQUENCE [LARGE SCALE GENOMIC DNA]</scope>
    <source>
        <strain evidence="7 8">CLA-AA-H224</strain>
    </source>
</reference>
<dbReference type="Gene3D" id="3.30.70.270">
    <property type="match status" value="1"/>
</dbReference>
<dbReference type="Gene3D" id="3.40.1170.60">
    <property type="match status" value="1"/>
</dbReference>
<dbReference type="GO" id="GO:0006281">
    <property type="term" value="P:DNA repair"/>
    <property type="evidence" value="ECO:0007669"/>
    <property type="project" value="InterPro"/>
</dbReference>
<dbReference type="GO" id="GO:0008168">
    <property type="term" value="F:methyltransferase activity"/>
    <property type="evidence" value="ECO:0007669"/>
    <property type="project" value="UniProtKB-KW"/>
</dbReference>
<dbReference type="EMBL" id="JAJEQN010000005">
    <property type="protein sequence ID" value="MCC2220600.1"/>
    <property type="molecule type" value="Genomic_DNA"/>
</dbReference>
<evidence type="ECO:0000313" key="8">
    <source>
        <dbReference type="Proteomes" id="UP001198200"/>
    </source>
</evidence>
<evidence type="ECO:0000313" key="7">
    <source>
        <dbReference type="EMBL" id="MCC2220600.1"/>
    </source>
</evidence>
<keyword evidence="5" id="KW-0808">Transferase</keyword>
<comment type="similarity">
    <text evidence="1">Belongs to the DNA polymerase type-Y family.</text>
</comment>
<keyword evidence="7" id="KW-0489">Methyltransferase</keyword>
<proteinExistence type="inferred from homology"/>
<dbReference type="InterPro" id="IPR001126">
    <property type="entry name" value="UmuC"/>
</dbReference>
<dbReference type="PANTHER" id="PTHR11076:SF35">
    <property type="entry name" value="DNA REPAIR PROTEIN HOMOLOG YOBH"/>
    <property type="match status" value="1"/>
</dbReference>
<keyword evidence="8" id="KW-1185">Reference proteome</keyword>
<dbReference type="PANTHER" id="PTHR11076">
    <property type="entry name" value="DNA REPAIR POLYMERASE UMUC / TRANSFERASE FAMILY MEMBER"/>
    <property type="match status" value="1"/>
</dbReference>
<keyword evidence="2" id="KW-0515">Mutator protein</keyword>
<dbReference type="Gene3D" id="1.10.150.20">
    <property type="entry name" value="5' to 3' exonuclease, C-terminal subdomain"/>
    <property type="match status" value="1"/>
</dbReference>
<dbReference type="GO" id="GO:0042276">
    <property type="term" value="P:error-prone translesion synthesis"/>
    <property type="evidence" value="ECO:0007669"/>
    <property type="project" value="TreeGrafter"/>
</dbReference>
<dbReference type="Pfam" id="PF00817">
    <property type="entry name" value="IMS"/>
    <property type="match status" value="1"/>
</dbReference>
<dbReference type="InterPro" id="IPR043502">
    <property type="entry name" value="DNA/RNA_pol_sf"/>
</dbReference>
<dbReference type="RefSeq" id="WP_308731137.1">
    <property type="nucleotide sequence ID" value="NZ_JAJEQN010000005.1"/>
</dbReference>
<evidence type="ECO:0000256" key="3">
    <source>
        <dbReference type="ARBA" id="ARBA00022695"/>
    </source>
</evidence>
<dbReference type="AlphaFoldDB" id="A0AAE3JAU9"/>
<name>A0AAE3JAU9_9FIRM</name>
<accession>A0AAE3JAU9</accession>
<evidence type="ECO:0000259" key="6">
    <source>
        <dbReference type="PROSITE" id="PS50173"/>
    </source>
</evidence>
<organism evidence="7 8">
    <name type="scientific">Anthropogastromicrobium aceti</name>
    <dbReference type="NCBI Taxonomy" id="2981768"/>
    <lineage>
        <taxon>Bacteria</taxon>
        <taxon>Bacillati</taxon>
        <taxon>Bacillota</taxon>
        <taxon>Clostridia</taxon>
        <taxon>Lachnospirales</taxon>
        <taxon>Lachnospiraceae</taxon>
        <taxon>Anthropogastromicrobium</taxon>
    </lineage>
</organism>
<comment type="caution">
    <text evidence="7">The sequence shown here is derived from an EMBL/GenBank/DDBJ whole genome shotgun (WGS) entry which is preliminary data.</text>
</comment>
<dbReference type="GO" id="GO:0005829">
    <property type="term" value="C:cytosol"/>
    <property type="evidence" value="ECO:0007669"/>
    <property type="project" value="TreeGrafter"/>
</dbReference>
<dbReference type="GO" id="GO:0003887">
    <property type="term" value="F:DNA-directed DNA polymerase activity"/>
    <property type="evidence" value="ECO:0007669"/>
    <property type="project" value="UniProtKB-KW"/>
</dbReference>
<dbReference type="Proteomes" id="UP001198200">
    <property type="component" value="Unassembled WGS sequence"/>
</dbReference>
<sequence length="508" mass="57537">MAENKTYLCIDLKSFFASVECVERGLDPLCTNLVVADAALTEKTICLAVSPSLKKYGIGGRARLFEVVQMLKQANARRRFQAPKRLFEGSSSNAKELDLHPEYQIDYIIAPPRMAKYMEYSTKIYNIYLKYVAPEDIHAYSIDEVFVDITQYLILTGLNAYEFAGQMIKDVLKTTKITATAGIGTNLYLAKIAMDIEAKHITADSDGVRIAMLTEKSYRQKLWDHRPLTDFWRIGPQTAKKLEQNGMFTMGDVARCSVGKINQFHNEELLYRLFGVNAELIIDHAWGWEPCTIAHIKAYRPQSSSIENGQVLHCPYTAEKTRLIVKEMTDQLLLQLVDKGLVTDQMVLTIGYDIENLTDPKRREQYHGDIVTDRYGRQIPKSAHGSANIGRFTSSAKLATETVLKLYDTIIDKNLLVRRLSLTANHVVPEGSEPTRKKPQQLDLFTDYEALEKKEQEEKAALDKEKKMQQAMLQIKKKFGKNAILKGMNLLDGATAKERNEQIGGHKA</sequence>
<dbReference type="PROSITE" id="PS50173">
    <property type="entry name" value="UMUC"/>
    <property type="match status" value="1"/>
</dbReference>
<keyword evidence="5" id="KW-0239">DNA-directed DNA polymerase</keyword>
<keyword evidence="4" id="KW-0227">DNA damage</keyword>
<evidence type="ECO:0000256" key="2">
    <source>
        <dbReference type="ARBA" id="ARBA00022457"/>
    </source>
</evidence>
<dbReference type="GO" id="GO:0032259">
    <property type="term" value="P:methylation"/>
    <property type="evidence" value="ECO:0007669"/>
    <property type="project" value="UniProtKB-KW"/>
</dbReference>
<protein>
    <submittedName>
        <fullName evidence="7">DNA methylase</fullName>
    </submittedName>
</protein>
<dbReference type="GO" id="GO:0003684">
    <property type="term" value="F:damaged DNA binding"/>
    <property type="evidence" value="ECO:0007669"/>
    <property type="project" value="InterPro"/>
</dbReference>
<dbReference type="GO" id="GO:0009432">
    <property type="term" value="P:SOS response"/>
    <property type="evidence" value="ECO:0007669"/>
    <property type="project" value="TreeGrafter"/>
</dbReference>
<evidence type="ECO:0000256" key="5">
    <source>
        <dbReference type="ARBA" id="ARBA00022932"/>
    </source>
</evidence>
<keyword evidence="3" id="KW-0548">Nucleotidyltransferase</keyword>
<gene>
    <name evidence="7" type="ORF">LKD48_02910</name>
</gene>
<feature type="domain" description="UmuC" evidence="6">
    <location>
        <begin position="7"/>
        <end position="235"/>
    </location>
</feature>
<evidence type="ECO:0000256" key="4">
    <source>
        <dbReference type="ARBA" id="ARBA00022763"/>
    </source>
</evidence>
<evidence type="ECO:0000256" key="1">
    <source>
        <dbReference type="ARBA" id="ARBA00010945"/>
    </source>
</evidence>
<dbReference type="InterPro" id="IPR043128">
    <property type="entry name" value="Rev_trsase/Diguanyl_cyclase"/>
</dbReference>
<dbReference type="InterPro" id="IPR050116">
    <property type="entry name" value="DNA_polymerase-Y"/>
</dbReference>